<evidence type="ECO:0000313" key="4">
    <source>
        <dbReference type="EMBL" id="WOV87233.1"/>
    </source>
</evidence>
<evidence type="ECO:0000256" key="2">
    <source>
        <dbReference type="SAM" id="MobiDB-lite"/>
    </source>
</evidence>
<dbReference type="PROSITE" id="PS50936">
    <property type="entry name" value="ENGC_GTPASE"/>
    <property type="match status" value="1"/>
</dbReference>
<feature type="domain" description="EngC GTPase" evidence="3">
    <location>
        <begin position="107"/>
        <end position="254"/>
    </location>
</feature>
<protein>
    <recommendedName>
        <fullName evidence="1">Small ribosomal subunit biogenesis GTPase RsgA</fullName>
        <ecNumber evidence="1">3.6.1.-</ecNumber>
    </recommendedName>
</protein>
<feature type="compositionally biased region" description="Basic residues" evidence="2">
    <location>
        <begin position="328"/>
        <end position="338"/>
    </location>
</feature>
<gene>
    <name evidence="1 4" type="primary">rsgA</name>
    <name evidence="4" type="ORF">QWT69_15460</name>
</gene>
<dbReference type="InterPro" id="IPR010914">
    <property type="entry name" value="RsgA_GTPase_dom"/>
</dbReference>
<keyword evidence="1" id="KW-0547">Nucleotide-binding</keyword>
<evidence type="ECO:0000256" key="1">
    <source>
        <dbReference type="HAMAP-Rule" id="MF_01820"/>
    </source>
</evidence>
<name>A0ABZ0L419_9BACL</name>
<keyword evidence="1" id="KW-0378">Hydrolase</keyword>
<keyword evidence="1" id="KW-0699">rRNA-binding</keyword>
<dbReference type="PANTHER" id="PTHR32120">
    <property type="entry name" value="SMALL RIBOSOMAL SUBUNIT BIOGENESIS GTPASE RSGA"/>
    <property type="match status" value="1"/>
</dbReference>
<dbReference type="Gene3D" id="3.40.50.300">
    <property type="entry name" value="P-loop containing nucleotide triphosphate hydrolases"/>
    <property type="match status" value="1"/>
</dbReference>
<organism evidence="4 5">
    <name type="scientific">Sporosarcina oncorhynchi</name>
    <dbReference type="NCBI Taxonomy" id="3056444"/>
    <lineage>
        <taxon>Bacteria</taxon>
        <taxon>Bacillati</taxon>
        <taxon>Bacillota</taxon>
        <taxon>Bacilli</taxon>
        <taxon>Bacillales</taxon>
        <taxon>Caryophanaceae</taxon>
        <taxon>Sporosarcina</taxon>
    </lineage>
</organism>
<accession>A0ABZ0L419</accession>
<dbReference type="InterPro" id="IPR004881">
    <property type="entry name" value="Ribosome_biogen_GTPase_RsgA"/>
</dbReference>
<reference evidence="4 5" key="1">
    <citation type="submission" date="2023-06" db="EMBL/GenBank/DDBJ databases">
        <title>Sporosarcina sp. nov., isolated from Korean tranditional fermented seafood 'Jeotgal'.</title>
        <authorList>
            <person name="Yang A.I."/>
            <person name="Shin N.-R."/>
        </authorList>
    </citation>
    <scope>NUCLEOTIDE SEQUENCE [LARGE SCALE GENOMIC DNA]</scope>
    <source>
        <strain evidence="4 5">T2O-4</strain>
    </source>
</reference>
<dbReference type="SUPFAM" id="SSF52540">
    <property type="entry name" value="P-loop containing nucleoside triphosphate hydrolases"/>
    <property type="match status" value="1"/>
</dbReference>
<comment type="subunit">
    <text evidence="1">Monomer. Associates with 30S ribosomal subunit, binds 16S rRNA.</text>
</comment>
<feature type="binding site" evidence="1">
    <location>
        <position position="283"/>
    </location>
    <ligand>
        <name>Zn(2+)</name>
        <dbReference type="ChEBI" id="CHEBI:29105"/>
    </ligand>
</feature>
<dbReference type="NCBIfam" id="TIGR00157">
    <property type="entry name" value="ribosome small subunit-dependent GTPase A"/>
    <property type="match status" value="1"/>
</dbReference>
<evidence type="ECO:0000313" key="5">
    <source>
        <dbReference type="Proteomes" id="UP001303902"/>
    </source>
</evidence>
<feature type="binding site" evidence="1">
    <location>
        <position position="278"/>
    </location>
    <ligand>
        <name>Zn(2+)</name>
        <dbReference type="ChEBI" id="CHEBI:29105"/>
    </ligand>
</feature>
<sequence length="338" mass="38645">MLEQKNFGVKNFIMKNPGSTIENIARVIQKNNHLYTIATLEQIIFQVSVAHKRIDKDFYVGDFVLFNQQGDEYVLEELLERENIISKASSHAAKSYHVSCYEQILATNVDQLYIVIAADQRFTLSKFERYMMTFHQEYVELAILLSKADYEEETREIIETIHLSYPDVKIMPVSMHKPETIQQVKDSLRSRRTAMFIGASGVGKSTLVNDLTSSHSEYTNLVRTDGKGKHTTTVTKMLYLDETDSVLIDSPGFKTISTTKEMDGSILFAEIQHLGEQCKFSDCTHNHEPGCAVIQAVEDGDLSADQLGRYALYEKKLRGQQKHENKKQMKKQKITLKK</sequence>
<dbReference type="EC" id="3.6.1.-" evidence="1"/>
<dbReference type="EMBL" id="CP129118">
    <property type="protein sequence ID" value="WOV87233.1"/>
    <property type="molecule type" value="Genomic_DNA"/>
</dbReference>
<keyword evidence="1" id="KW-0862">Zinc</keyword>
<feature type="binding site" evidence="1">
    <location>
        <begin position="198"/>
        <end position="206"/>
    </location>
    <ligand>
        <name>GTP</name>
        <dbReference type="ChEBI" id="CHEBI:37565"/>
    </ligand>
</feature>
<evidence type="ECO:0000259" key="3">
    <source>
        <dbReference type="PROSITE" id="PS50936"/>
    </source>
</evidence>
<comment type="function">
    <text evidence="1">One of several proteins that assist in the late maturation steps of the functional core of the 30S ribosomal subunit. Helps release RbfA from mature subunits. May play a role in the assembly of ribosomal proteins into the subunit. Circularly permuted GTPase that catalyzes slow GTP hydrolysis, GTPase activity is stimulated by the 30S ribosomal subunit.</text>
</comment>
<feature type="binding site" evidence="1">
    <location>
        <position position="291"/>
    </location>
    <ligand>
        <name>Zn(2+)</name>
        <dbReference type="ChEBI" id="CHEBI:29105"/>
    </ligand>
</feature>
<keyword evidence="1" id="KW-0694">RNA-binding</keyword>
<dbReference type="Gene3D" id="1.10.40.50">
    <property type="entry name" value="Probable gtpase engc, domain 3"/>
    <property type="match status" value="1"/>
</dbReference>
<feature type="binding site" evidence="1">
    <location>
        <begin position="146"/>
        <end position="149"/>
    </location>
    <ligand>
        <name>GTP</name>
        <dbReference type="ChEBI" id="CHEBI:37565"/>
    </ligand>
</feature>
<feature type="region of interest" description="Disordered" evidence="2">
    <location>
        <begin position="318"/>
        <end position="338"/>
    </location>
</feature>
<dbReference type="Proteomes" id="UP001303902">
    <property type="component" value="Chromosome"/>
</dbReference>
<dbReference type="Pfam" id="PF03193">
    <property type="entry name" value="RsgA_GTPase"/>
    <property type="match status" value="1"/>
</dbReference>
<keyword evidence="1" id="KW-0690">Ribosome biogenesis</keyword>
<comment type="similarity">
    <text evidence="1">Belongs to the TRAFAC class YlqF/YawG GTPase family. RsgA subfamily.</text>
</comment>
<proteinExistence type="inferred from homology"/>
<dbReference type="InterPro" id="IPR027417">
    <property type="entry name" value="P-loop_NTPase"/>
</dbReference>
<feature type="compositionally biased region" description="Basic and acidic residues" evidence="2">
    <location>
        <begin position="318"/>
        <end position="327"/>
    </location>
</feature>
<comment type="subcellular location">
    <subcellularLocation>
        <location evidence="1">Cytoplasm</location>
    </subcellularLocation>
</comment>
<comment type="cofactor">
    <cofactor evidence="1">
        <name>Zn(2+)</name>
        <dbReference type="ChEBI" id="CHEBI:29105"/>
    </cofactor>
    <text evidence="1">Binds 1 zinc ion per subunit.</text>
</comment>
<feature type="binding site" evidence="1">
    <location>
        <position position="285"/>
    </location>
    <ligand>
        <name>Zn(2+)</name>
        <dbReference type="ChEBI" id="CHEBI:29105"/>
    </ligand>
</feature>
<keyword evidence="5" id="KW-1185">Reference proteome</keyword>
<dbReference type="HAMAP" id="MF_01820">
    <property type="entry name" value="GTPase_RsgA"/>
    <property type="match status" value="1"/>
</dbReference>
<keyword evidence="1" id="KW-0479">Metal-binding</keyword>
<keyword evidence="1" id="KW-0342">GTP-binding</keyword>
<keyword evidence="1" id="KW-0963">Cytoplasm</keyword>
<dbReference type="RefSeq" id="WP_317967154.1">
    <property type="nucleotide sequence ID" value="NZ_CP129118.1"/>
</dbReference>